<gene>
    <name evidence="3" type="ORF">BKG82_08900</name>
</gene>
<evidence type="ECO:0000256" key="1">
    <source>
        <dbReference type="ARBA" id="ARBA00004370"/>
    </source>
</evidence>
<evidence type="ECO:0000313" key="4">
    <source>
        <dbReference type="Proteomes" id="UP000180043"/>
    </source>
</evidence>
<dbReference type="RefSeq" id="WP_057968106.1">
    <property type="nucleotide sequence ID" value="NZ_MLII01000030.1"/>
</dbReference>
<dbReference type="GO" id="GO:0016020">
    <property type="term" value="C:membrane"/>
    <property type="evidence" value="ECO:0007669"/>
    <property type="project" value="UniProtKB-SubCell"/>
</dbReference>
<protein>
    <submittedName>
        <fullName evidence="3">Mammalian cell entry protein</fullName>
    </submittedName>
</protein>
<evidence type="ECO:0000313" key="3">
    <source>
        <dbReference type="EMBL" id="OHU57774.1"/>
    </source>
</evidence>
<reference evidence="3 4" key="1">
    <citation type="submission" date="2016-10" db="EMBL/GenBank/DDBJ databases">
        <title>Evaluation of Human, Veterinary and Environmental Mycobacterium chelonae Isolates by Core Genome Phylogenomic Analysis, Targeted Gene Comparison, and Anti-microbial Susceptibility Patterns: A Tale of Mistaken Identities.</title>
        <authorList>
            <person name="Fogelson S.B."/>
            <person name="Camus A.C."/>
            <person name="Lorenz W."/>
            <person name="Vasireddy R."/>
            <person name="Vasireddy S."/>
            <person name="Smith T."/>
            <person name="Brown-Elliott B.A."/>
            <person name="Wallace R.J.Jr."/>
            <person name="Hasan N.A."/>
            <person name="Reischl U."/>
            <person name="Sanchez S."/>
        </authorList>
    </citation>
    <scope>NUCLEOTIDE SEQUENCE [LARGE SCALE GENOMIC DNA]</scope>
    <source>
        <strain evidence="3 4">15515</strain>
    </source>
</reference>
<name>A0A1S1LQ47_MYCCH</name>
<comment type="subcellular location">
    <subcellularLocation>
        <location evidence="1">Membrane</location>
    </subcellularLocation>
</comment>
<dbReference type="EMBL" id="MLIQ01000013">
    <property type="protein sequence ID" value="OHU57774.1"/>
    <property type="molecule type" value="Genomic_DNA"/>
</dbReference>
<keyword evidence="2" id="KW-0472">Membrane</keyword>
<dbReference type="Proteomes" id="UP000180043">
    <property type="component" value="Unassembled WGS sequence"/>
</dbReference>
<comment type="caution">
    <text evidence="3">The sequence shown here is derived from an EMBL/GenBank/DDBJ whole genome shotgun (WGS) entry which is preliminary data.</text>
</comment>
<dbReference type="AlphaFoldDB" id="A0A1S1LQ47"/>
<organism evidence="3 4">
    <name type="scientific">Mycobacteroides chelonae</name>
    <name type="common">Mycobacterium chelonae</name>
    <dbReference type="NCBI Taxonomy" id="1774"/>
    <lineage>
        <taxon>Bacteria</taxon>
        <taxon>Bacillati</taxon>
        <taxon>Actinomycetota</taxon>
        <taxon>Actinomycetes</taxon>
        <taxon>Mycobacteriales</taxon>
        <taxon>Mycobacteriaceae</taxon>
        <taxon>Mycobacteroides</taxon>
    </lineage>
</organism>
<dbReference type="PANTHER" id="PTHR37042:SF4">
    <property type="entry name" value="OUTER MEMBRANE PROTEIN RV1973"/>
    <property type="match status" value="1"/>
</dbReference>
<dbReference type="PANTHER" id="PTHR37042">
    <property type="entry name" value="OUTER MEMBRANE PROTEIN RV1973"/>
    <property type="match status" value="1"/>
</dbReference>
<accession>A0A1S1LQ47</accession>
<sequence>MAGRTELMRWLTRTFVAVVVLAVIGLSAVAGGMYWHRVDTIASRAAGQTLIKQAGKQVGSIFGYDYQTVERSLDEQYAGLTPEYRREFEDKANREIIPQAKQRKIVSQTSIVGTGIIAAHRDSAQVVVYMNRTITDQSRTPVYDSSSIQVDYTRSGDKWLISYITPL</sequence>
<proteinExistence type="predicted"/>
<evidence type="ECO:0000256" key="2">
    <source>
        <dbReference type="ARBA" id="ARBA00023136"/>
    </source>
</evidence>